<name>A0A918HYU5_9ACTN</name>
<gene>
    <name evidence="2" type="ORF">GCM10010274_29890</name>
</gene>
<dbReference type="AlphaFoldDB" id="A0A918HYU5"/>
<comment type="caution">
    <text evidence="2">The sequence shown here is derived from an EMBL/GenBank/DDBJ whole genome shotgun (WGS) entry which is preliminary data.</text>
</comment>
<feature type="region of interest" description="Disordered" evidence="1">
    <location>
        <begin position="34"/>
        <end position="54"/>
    </location>
</feature>
<evidence type="ECO:0000313" key="2">
    <source>
        <dbReference type="EMBL" id="GGU40417.1"/>
    </source>
</evidence>
<sequence>MDTQGPGRPVRTGVLSITVMASTLGPWSALQASPFPGKARTGTGIRSDACEVWR</sequence>
<protein>
    <submittedName>
        <fullName evidence="2">Uncharacterized protein</fullName>
    </submittedName>
</protein>
<reference evidence="2" key="2">
    <citation type="submission" date="2020-09" db="EMBL/GenBank/DDBJ databases">
        <authorList>
            <person name="Sun Q."/>
            <person name="Ohkuma M."/>
        </authorList>
    </citation>
    <scope>NUCLEOTIDE SEQUENCE</scope>
    <source>
        <strain evidence="2">JCM 4391</strain>
    </source>
</reference>
<organism evidence="2 3">
    <name type="scientific">Streptomyces lavendofoliae</name>
    <dbReference type="NCBI Taxonomy" id="67314"/>
    <lineage>
        <taxon>Bacteria</taxon>
        <taxon>Bacillati</taxon>
        <taxon>Actinomycetota</taxon>
        <taxon>Actinomycetes</taxon>
        <taxon>Kitasatosporales</taxon>
        <taxon>Streptomycetaceae</taxon>
        <taxon>Streptomyces</taxon>
    </lineage>
</organism>
<dbReference type="Proteomes" id="UP000636661">
    <property type="component" value="Unassembled WGS sequence"/>
</dbReference>
<evidence type="ECO:0000313" key="3">
    <source>
        <dbReference type="Proteomes" id="UP000636661"/>
    </source>
</evidence>
<reference evidence="2" key="1">
    <citation type="journal article" date="2014" name="Int. J. Syst. Evol. Microbiol.">
        <title>Complete genome sequence of Corynebacterium casei LMG S-19264T (=DSM 44701T), isolated from a smear-ripened cheese.</title>
        <authorList>
            <consortium name="US DOE Joint Genome Institute (JGI-PGF)"/>
            <person name="Walter F."/>
            <person name="Albersmeier A."/>
            <person name="Kalinowski J."/>
            <person name="Ruckert C."/>
        </authorList>
    </citation>
    <scope>NUCLEOTIDE SEQUENCE</scope>
    <source>
        <strain evidence="2">JCM 4391</strain>
    </source>
</reference>
<dbReference type="EMBL" id="BMTP01000007">
    <property type="protein sequence ID" value="GGU40417.1"/>
    <property type="molecule type" value="Genomic_DNA"/>
</dbReference>
<keyword evidence="3" id="KW-1185">Reference proteome</keyword>
<accession>A0A918HYU5</accession>
<proteinExistence type="predicted"/>
<evidence type="ECO:0000256" key="1">
    <source>
        <dbReference type="SAM" id="MobiDB-lite"/>
    </source>
</evidence>